<feature type="domain" description="SIS" evidence="2">
    <location>
        <begin position="29"/>
        <end position="177"/>
    </location>
</feature>
<proteinExistence type="predicted"/>
<protein>
    <submittedName>
        <fullName evidence="3">SIS domain-containing protein</fullName>
    </submittedName>
</protein>
<dbReference type="AlphaFoldDB" id="A0AA42CW30"/>
<dbReference type="CDD" id="cd05009">
    <property type="entry name" value="SIS_GlmS_GlmD_2"/>
    <property type="match status" value="1"/>
</dbReference>
<evidence type="ECO:0000259" key="2">
    <source>
        <dbReference type="PROSITE" id="PS51464"/>
    </source>
</evidence>
<dbReference type="InterPro" id="IPR046348">
    <property type="entry name" value="SIS_dom_sf"/>
</dbReference>
<dbReference type="Pfam" id="PF01380">
    <property type="entry name" value="SIS"/>
    <property type="match status" value="2"/>
</dbReference>
<dbReference type="SUPFAM" id="SSF53697">
    <property type="entry name" value="SIS domain"/>
    <property type="match status" value="1"/>
</dbReference>
<comment type="caution">
    <text evidence="3">The sequence shown here is derived from an EMBL/GenBank/DDBJ whole genome shotgun (WGS) entry which is preliminary data.</text>
</comment>
<dbReference type="Proteomes" id="UP001165678">
    <property type="component" value="Unassembled WGS sequence"/>
</dbReference>
<dbReference type="PANTHER" id="PTHR10937">
    <property type="entry name" value="GLUCOSAMINE--FRUCTOSE-6-PHOSPHATE AMINOTRANSFERASE, ISOMERIZING"/>
    <property type="match status" value="1"/>
</dbReference>
<dbReference type="RefSeq" id="WP_265896938.1">
    <property type="nucleotide sequence ID" value="NZ_JAPIVE010000005.1"/>
</dbReference>
<keyword evidence="4" id="KW-1185">Reference proteome</keyword>
<dbReference type="GO" id="GO:0097367">
    <property type="term" value="F:carbohydrate derivative binding"/>
    <property type="evidence" value="ECO:0007669"/>
    <property type="project" value="InterPro"/>
</dbReference>
<dbReference type="InterPro" id="IPR035490">
    <property type="entry name" value="GlmS/FrlB_SIS"/>
</dbReference>
<sequence>MSLMLNEALSAPSVLRTQWHQNQARVAALAKTLLAAPPRSILTVARGSSDHAAAFFGYLAMKHLGCPVASLPPSLSTERAAPWRVTDQLAIAFSQSGESPDLITTQRALALGGARTLALINAENTPLAAASDQTLPLHAGREESVAATKSYLATLAAGSHLVGAWAENAALLDALEALPARLEEAAALNWQPAIDTLKQADRLLVIGRGSGLAVAQEAALKFKETCGIQAEAFSGAEVRHGPMALIEPGYPVMIFAPQGPEQTGLLALADDLEGMGARVMLAADDHGSTSHLPVVDAGHEDLQPLSIIQSFYSMAAALAEARGSNPDQPRHLRKVTRTR</sequence>
<accession>A0AA42CW30</accession>
<keyword evidence="1" id="KW-0677">Repeat</keyword>
<feature type="domain" description="SIS" evidence="2">
    <location>
        <begin position="193"/>
        <end position="329"/>
    </location>
</feature>
<gene>
    <name evidence="3" type="ORF">OQ287_14745</name>
</gene>
<dbReference type="EMBL" id="JAPIVE010000005">
    <property type="protein sequence ID" value="MCX2525501.1"/>
    <property type="molecule type" value="Genomic_DNA"/>
</dbReference>
<dbReference type="CDD" id="cd05008">
    <property type="entry name" value="SIS_GlmS_GlmD_1"/>
    <property type="match status" value="1"/>
</dbReference>
<dbReference type="InterPro" id="IPR035466">
    <property type="entry name" value="GlmS/AgaS_SIS"/>
</dbReference>
<evidence type="ECO:0000313" key="3">
    <source>
        <dbReference type="EMBL" id="MCX2525501.1"/>
    </source>
</evidence>
<dbReference type="PANTHER" id="PTHR10937:SF8">
    <property type="entry name" value="AMINOTRANSFERASE-RELATED"/>
    <property type="match status" value="1"/>
</dbReference>
<dbReference type="PROSITE" id="PS51464">
    <property type="entry name" value="SIS"/>
    <property type="match status" value="2"/>
</dbReference>
<dbReference type="InterPro" id="IPR001347">
    <property type="entry name" value="SIS_dom"/>
</dbReference>
<evidence type="ECO:0000256" key="1">
    <source>
        <dbReference type="ARBA" id="ARBA00022737"/>
    </source>
</evidence>
<dbReference type="GO" id="GO:1901135">
    <property type="term" value="P:carbohydrate derivative metabolic process"/>
    <property type="evidence" value="ECO:0007669"/>
    <property type="project" value="InterPro"/>
</dbReference>
<name>A0AA42CW30_9GAMM</name>
<organism evidence="3 4">
    <name type="scientific">Larsenimonas rhizosphaerae</name>
    <dbReference type="NCBI Taxonomy" id="2944682"/>
    <lineage>
        <taxon>Bacteria</taxon>
        <taxon>Pseudomonadati</taxon>
        <taxon>Pseudomonadota</taxon>
        <taxon>Gammaproteobacteria</taxon>
        <taxon>Oceanospirillales</taxon>
        <taxon>Halomonadaceae</taxon>
        <taxon>Larsenimonas</taxon>
    </lineage>
</organism>
<reference evidence="3" key="1">
    <citation type="submission" date="2022-11" db="EMBL/GenBank/DDBJ databases">
        <title>Larsenimonas rhizosphaerae sp. nov., isolated from a tidal mudflat.</title>
        <authorList>
            <person name="Lee S.D."/>
            <person name="Kim I.S."/>
        </authorList>
    </citation>
    <scope>NUCLEOTIDE SEQUENCE</scope>
    <source>
        <strain evidence="3">GH2-1</strain>
    </source>
</reference>
<dbReference type="Gene3D" id="3.40.50.10490">
    <property type="entry name" value="Glucose-6-phosphate isomerase like protein, domain 1"/>
    <property type="match status" value="2"/>
</dbReference>
<evidence type="ECO:0000313" key="4">
    <source>
        <dbReference type="Proteomes" id="UP001165678"/>
    </source>
</evidence>